<dbReference type="AlphaFoldDB" id="A0A7W5FLZ4"/>
<feature type="domain" description="NAD(P)-binding" evidence="1">
    <location>
        <begin position="7"/>
        <end position="192"/>
    </location>
</feature>
<gene>
    <name evidence="2" type="ORF">FHS18_001579</name>
</gene>
<evidence type="ECO:0000313" key="2">
    <source>
        <dbReference type="EMBL" id="MBB3109527.1"/>
    </source>
</evidence>
<dbReference type="PANTHER" id="PTHR43162:SF1">
    <property type="entry name" value="PRESTALK A DIFFERENTIATION PROTEIN A"/>
    <property type="match status" value="1"/>
</dbReference>
<dbReference type="Proteomes" id="UP000570361">
    <property type="component" value="Unassembled WGS sequence"/>
</dbReference>
<protein>
    <submittedName>
        <fullName evidence="2">Uncharacterized protein YbjT (DUF2867 family)</fullName>
    </submittedName>
</protein>
<sequence length="295" mass="31968">MKITVLGSLGNINRNYLPSLIADGHDVTVITSSKDRIADIKALGAKPSVGSNLDVEFLAQAFAGSDVVYLMISGIDYASGTDMWQSAKVLSENYKAAVLKSGVKNVVNLSSVGADNPNAGILYSYHFAEEALNSLEDVNVVHIRPVGFYSNLFADMQSLKTQQTIFSPISVDIPQGWVSPVDIADVAYALISQTPSGKSAKFIVSDWATGNDWLNALAENGIEAEYQQIPIEALAENMKKIGFHENTANAFAQMNLACENADEFYASLRATDYHLGKVKVGDFAKVFADVYFKFV</sequence>
<dbReference type="InterPro" id="IPR036291">
    <property type="entry name" value="NAD(P)-bd_dom_sf"/>
</dbReference>
<dbReference type="Gene3D" id="3.40.50.720">
    <property type="entry name" value="NAD(P)-binding Rossmann-like Domain"/>
    <property type="match status" value="1"/>
</dbReference>
<reference evidence="2 3" key="1">
    <citation type="submission" date="2020-08" db="EMBL/GenBank/DDBJ databases">
        <title>Genomic Encyclopedia of Type Strains, Phase III (KMG-III): the genomes of soil and plant-associated and newly described type strains.</title>
        <authorList>
            <person name="Whitman W."/>
        </authorList>
    </citation>
    <scope>NUCLEOTIDE SEQUENCE [LARGE SCALE GENOMIC DNA]</scope>
    <source>
        <strain evidence="2 3">CECT 5862</strain>
    </source>
</reference>
<comment type="caution">
    <text evidence="2">The sequence shown here is derived from an EMBL/GenBank/DDBJ whole genome shotgun (WGS) entry which is preliminary data.</text>
</comment>
<dbReference type="RefSeq" id="WP_183598630.1">
    <property type="nucleotide sequence ID" value="NZ_JACHXK010000002.1"/>
</dbReference>
<dbReference type="PANTHER" id="PTHR43162">
    <property type="match status" value="1"/>
</dbReference>
<evidence type="ECO:0000259" key="1">
    <source>
        <dbReference type="Pfam" id="PF13460"/>
    </source>
</evidence>
<name>A0A7W5FLZ4_9BACL</name>
<dbReference type="InterPro" id="IPR016040">
    <property type="entry name" value="NAD(P)-bd_dom"/>
</dbReference>
<evidence type="ECO:0000313" key="3">
    <source>
        <dbReference type="Proteomes" id="UP000570361"/>
    </source>
</evidence>
<dbReference type="InterPro" id="IPR051604">
    <property type="entry name" value="Ergot_Alk_Oxidoreductase"/>
</dbReference>
<dbReference type="Pfam" id="PF13460">
    <property type="entry name" value="NAD_binding_10"/>
    <property type="match status" value="1"/>
</dbReference>
<dbReference type="EMBL" id="JACHXK010000002">
    <property type="protein sequence ID" value="MBB3109527.1"/>
    <property type="molecule type" value="Genomic_DNA"/>
</dbReference>
<organism evidence="2 3">
    <name type="scientific">Paenibacillus phyllosphaerae</name>
    <dbReference type="NCBI Taxonomy" id="274593"/>
    <lineage>
        <taxon>Bacteria</taxon>
        <taxon>Bacillati</taxon>
        <taxon>Bacillota</taxon>
        <taxon>Bacilli</taxon>
        <taxon>Bacillales</taxon>
        <taxon>Paenibacillaceae</taxon>
        <taxon>Paenibacillus</taxon>
    </lineage>
</organism>
<accession>A0A7W5FLZ4</accession>
<dbReference type="SUPFAM" id="SSF51735">
    <property type="entry name" value="NAD(P)-binding Rossmann-fold domains"/>
    <property type="match status" value="1"/>
</dbReference>
<dbReference type="Gene3D" id="3.90.25.10">
    <property type="entry name" value="UDP-galactose 4-epimerase, domain 1"/>
    <property type="match status" value="1"/>
</dbReference>
<keyword evidence="3" id="KW-1185">Reference proteome</keyword>
<proteinExistence type="predicted"/>